<protein>
    <submittedName>
        <fullName evidence="2">Uncharacterized protein</fullName>
    </submittedName>
</protein>
<dbReference type="KEGG" id="atl:Athai_58640"/>
<evidence type="ECO:0000256" key="1">
    <source>
        <dbReference type="SAM" id="Phobius"/>
    </source>
</evidence>
<keyword evidence="1" id="KW-0812">Transmembrane</keyword>
<gene>
    <name evidence="2" type="ORF">Athai_58640</name>
</gene>
<accession>A0A7R7I098</accession>
<dbReference type="Proteomes" id="UP000611640">
    <property type="component" value="Chromosome"/>
</dbReference>
<evidence type="ECO:0000313" key="2">
    <source>
        <dbReference type="EMBL" id="BCJ38361.1"/>
    </source>
</evidence>
<sequence length="121" mass="13393">MAIDDAIRQLRKRPEWSVCIISARFMVLGMLVFLIAVFVISFGWQDKPVVYVAFGSGFVMAISGISFGAIVVGVINPFMNAVNTISNFTDMSVQADLFSALREDIPSLGRWKSFDPDVSQH</sequence>
<feature type="transmembrane region" description="Helical" evidence="1">
    <location>
        <begin position="21"/>
        <end position="44"/>
    </location>
</feature>
<reference evidence="2 3" key="1">
    <citation type="submission" date="2020-08" db="EMBL/GenBank/DDBJ databases">
        <title>Whole genome shotgun sequence of Actinocatenispora thailandica NBRC 105041.</title>
        <authorList>
            <person name="Komaki H."/>
            <person name="Tamura T."/>
        </authorList>
    </citation>
    <scope>NUCLEOTIDE SEQUENCE [LARGE SCALE GENOMIC DNA]</scope>
    <source>
        <strain evidence="2 3">NBRC 105041</strain>
    </source>
</reference>
<proteinExistence type="predicted"/>
<dbReference type="AlphaFoldDB" id="A0A7R7I098"/>
<keyword evidence="1" id="KW-1133">Transmembrane helix</keyword>
<name>A0A7R7I098_9ACTN</name>
<dbReference type="RefSeq" id="WP_203964408.1">
    <property type="nucleotide sequence ID" value="NZ_AP023355.1"/>
</dbReference>
<keyword evidence="3" id="KW-1185">Reference proteome</keyword>
<feature type="transmembrane region" description="Helical" evidence="1">
    <location>
        <begin position="50"/>
        <end position="75"/>
    </location>
</feature>
<organism evidence="2 3">
    <name type="scientific">Actinocatenispora thailandica</name>
    <dbReference type="NCBI Taxonomy" id="227318"/>
    <lineage>
        <taxon>Bacteria</taxon>
        <taxon>Bacillati</taxon>
        <taxon>Actinomycetota</taxon>
        <taxon>Actinomycetes</taxon>
        <taxon>Micromonosporales</taxon>
        <taxon>Micromonosporaceae</taxon>
        <taxon>Actinocatenispora</taxon>
    </lineage>
</organism>
<keyword evidence="1" id="KW-0472">Membrane</keyword>
<dbReference type="EMBL" id="AP023355">
    <property type="protein sequence ID" value="BCJ38361.1"/>
    <property type="molecule type" value="Genomic_DNA"/>
</dbReference>
<evidence type="ECO:0000313" key="3">
    <source>
        <dbReference type="Proteomes" id="UP000611640"/>
    </source>
</evidence>